<feature type="compositionally biased region" description="Polar residues" evidence="1">
    <location>
        <begin position="134"/>
        <end position="157"/>
    </location>
</feature>
<feature type="compositionally biased region" description="Basic and acidic residues" evidence="1">
    <location>
        <begin position="123"/>
        <end position="132"/>
    </location>
</feature>
<keyword evidence="4" id="KW-1185">Reference proteome</keyword>
<dbReference type="OMA" id="VRCENAG"/>
<dbReference type="EMBL" id="CM003612">
    <property type="protein sequence ID" value="KYP59302.1"/>
    <property type="molecule type" value="Genomic_DNA"/>
</dbReference>
<evidence type="ECO:0000259" key="2">
    <source>
        <dbReference type="Pfam" id="PF04937"/>
    </source>
</evidence>
<dbReference type="SUPFAM" id="SSF53098">
    <property type="entry name" value="Ribonuclease H-like"/>
    <property type="match status" value="1"/>
</dbReference>
<name>A0A151SWX8_CAJCA</name>
<feature type="domain" description="DUF659" evidence="2">
    <location>
        <begin position="237"/>
        <end position="390"/>
    </location>
</feature>
<evidence type="ECO:0000313" key="4">
    <source>
        <dbReference type="Proteomes" id="UP000075243"/>
    </source>
</evidence>
<dbReference type="Proteomes" id="UP000075243">
    <property type="component" value="Chromosome 10"/>
</dbReference>
<dbReference type="PANTHER" id="PTHR32166">
    <property type="entry name" value="OSJNBA0013A04.12 PROTEIN"/>
    <property type="match status" value="1"/>
</dbReference>
<accession>A0A151SWX8</accession>
<dbReference type="Pfam" id="PF04937">
    <property type="entry name" value="DUF659"/>
    <property type="match status" value="1"/>
</dbReference>
<feature type="region of interest" description="Disordered" evidence="1">
    <location>
        <begin position="96"/>
        <end position="160"/>
    </location>
</feature>
<evidence type="ECO:0000313" key="3">
    <source>
        <dbReference type="EMBL" id="KYP59302.1"/>
    </source>
</evidence>
<evidence type="ECO:0000256" key="1">
    <source>
        <dbReference type="SAM" id="MobiDB-lite"/>
    </source>
</evidence>
<dbReference type="Gramene" id="C.cajan_14306.t">
    <property type="protein sequence ID" value="C.cajan_14306.t"/>
    <property type="gene ID" value="C.cajan_14306"/>
</dbReference>
<dbReference type="AlphaFoldDB" id="A0A151SWX8"/>
<organism evidence="3 4">
    <name type="scientific">Cajanus cajan</name>
    <name type="common">Pigeon pea</name>
    <name type="synonym">Cajanus indicus</name>
    <dbReference type="NCBI Taxonomy" id="3821"/>
    <lineage>
        <taxon>Eukaryota</taxon>
        <taxon>Viridiplantae</taxon>
        <taxon>Streptophyta</taxon>
        <taxon>Embryophyta</taxon>
        <taxon>Tracheophyta</taxon>
        <taxon>Spermatophyta</taxon>
        <taxon>Magnoliopsida</taxon>
        <taxon>eudicotyledons</taxon>
        <taxon>Gunneridae</taxon>
        <taxon>Pentapetalae</taxon>
        <taxon>rosids</taxon>
        <taxon>fabids</taxon>
        <taxon>Fabales</taxon>
        <taxon>Fabaceae</taxon>
        <taxon>Papilionoideae</taxon>
        <taxon>50 kb inversion clade</taxon>
        <taxon>NPAAA clade</taxon>
        <taxon>indigoferoid/millettioid clade</taxon>
        <taxon>Phaseoleae</taxon>
        <taxon>Cajanus</taxon>
    </lineage>
</organism>
<dbReference type="PANTHER" id="PTHR32166:SF122">
    <property type="entry name" value="OS09G0499600 PROTEIN"/>
    <property type="match status" value="1"/>
</dbReference>
<gene>
    <name evidence="3" type="ORF">KK1_014734</name>
</gene>
<reference evidence="3 4" key="1">
    <citation type="journal article" date="2012" name="Nat. Biotechnol.">
        <title>Draft genome sequence of pigeonpea (Cajanus cajan), an orphan legume crop of resource-poor farmers.</title>
        <authorList>
            <person name="Varshney R.K."/>
            <person name="Chen W."/>
            <person name="Li Y."/>
            <person name="Bharti A.K."/>
            <person name="Saxena R.K."/>
            <person name="Schlueter J.A."/>
            <person name="Donoghue M.T."/>
            <person name="Azam S."/>
            <person name="Fan G."/>
            <person name="Whaley A.M."/>
            <person name="Farmer A.D."/>
            <person name="Sheridan J."/>
            <person name="Iwata A."/>
            <person name="Tuteja R."/>
            <person name="Penmetsa R.V."/>
            <person name="Wu W."/>
            <person name="Upadhyaya H.D."/>
            <person name="Yang S.P."/>
            <person name="Shah T."/>
            <person name="Saxena K.B."/>
            <person name="Michael T."/>
            <person name="McCombie W.R."/>
            <person name="Yang B."/>
            <person name="Zhang G."/>
            <person name="Yang H."/>
            <person name="Wang J."/>
            <person name="Spillane C."/>
            <person name="Cook D.R."/>
            <person name="May G.D."/>
            <person name="Xu X."/>
            <person name="Jackson S.A."/>
        </authorList>
    </citation>
    <scope>NUCLEOTIDE SEQUENCE [LARGE SCALE GENOMIC DNA]</scope>
    <source>
        <strain evidence="4">cv. Asha</strain>
    </source>
</reference>
<sequence length="593" mass="68479">MTSNEEFPIGRLEGAPSDDIGWHFGVPIAGNRNNVQCKLCQKIIRGGITRLKQHIAHDKGQVAGCPRVTSFVRENMMKLLKDRKEKKIDFRKRKEEFESRLREDDEEDSDEEMRIASQQSIRSQREWEDRQRFRQQTEGSNNIYESGGSSRMSVSQTSRKEDATFALRSTNVDLVRSKSMKQPKIGGGLMKTLKKKLGEAVSKFIIYERLPMNLSNSPWLHNLIIAAAEVGPSVKCPTPYEVSDVYLEAEYKSMQEWISKLKTTWKEKGVTIMCDGWTDSVNHTHIMNFLVYCSKGTIFLKSIDASNVDSRNTDYYFQLLDKVVDEVGEEFVIQVVTDNEKALKAAGQKLMEKRQHLYWTACAAHCLDLCLEDIGKKKNVQKLLSDAKVVTTFIYNHTWIVNLMKKYTGGREIVRPGVTRFATQFLQLQAIVQQKQGLRNMFNSEEFRRSKFGRDKNGLAFEARQIVIGNDFWSKANDILKVFEPLVKVLRLVDGDEKPTMGFIYEAIDRAKQSIQKSSRYYSQYQEIIDKRWRFMHSDLHSAGYFLNPQFQYGVEHGSDVYRETFEGTKKVIMKLERNMDDQIKALNSVSNK</sequence>
<proteinExistence type="predicted"/>
<protein>
    <recommendedName>
        <fullName evidence="2">DUF659 domain-containing protein</fullName>
    </recommendedName>
</protein>
<dbReference type="InterPro" id="IPR012337">
    <property type="entry name" value="RNaseH-like_sf"/>
</dbReference>
<dbReference type="InterPro" id="IPR007021">
    <property type="entry name" value="DUF659"/>
</dbReference>